<evidence type="ECO:0000256" key="4">
    <source>
        <dbReference type="ARBA" id="ARBA00022692"/>
    </source>
</evidence>
<dbReference type="PANTHER" id="PTHR43077:SF8">
    <property type="entry name" value="DOXORUBICIN RESISTANCE ABC TRANSPORTER PERMEASE PROTEIN DRRB"/>
    <property type="match status" value="1"/>
</dbReference>
<name>A0ABP7UVG8_9ACTN</name>
<reference evidence="10" key="1">
    <citation type="journal article" date="2019" name="Int. J. Syst. Evol. Microbiol.">
        <title>The Global Catalogue of Microorganisms (GCM) 10K type strain sequencing project: providing services to taxonomists for standard genome sequencing and annotation.</title>
        <authorList>
            <consortium name="The Broad Institute Genomics Platform"/>
            <consortium name="The Broad Institute Genome Sequencing Center for Infectious Disease"/>
            <person name="Wu L."/>
            <person name="Ma J."/>
        </authorList>
    </citation>
    <scope>NUCLEOTIDE SEQUENCE [LARGE SCALE GENOMIC DNA]</scope>
    <source>
        <strain evidence="10">JCM 16925</strain>
    </source>
</reference>
<evidence type="ECO:0000256" key="6">
    <source>
        <dbReference type="ARBA" id="ARBA00023136"/>
    </source>
</evidence>
<proteinExistence type="inferred from homology"/>
<evidence type="ECO:0000256" key="5">
    <source>
        <dbReference type="ARBA" id="ARBA00022989"/>
    </source>
</evidence>
<feature type="transmembrane region" description="Helical" evidence="7">
    <location>
        <begin position="320"/>
        <end position="353"/>
    </location>
</feature>
<feature type="transmembrane region" description="Helical" evidence="7">
    <location>
        <begin position="25"/>
        <end position="45"/>
    </location>
</feature>
<dbReference type="Proteomes" id="UP001499984">
    <property type="component" value="Unassembled WGS sequence"/>
</dbReference>
<protein>
    <submittedName>
        <fullName evidence="9">YhgE/Pip domain-containing protein</fullName>
    </submittedName>
</protein>
<accession>A0ABP7UVG8</accession>
<dbReference type="Pfam" id="PF12051">
    <property type="entry name" value="DUF3533"/>
    <property type="match status" value="1"/>
</dbReference>
<dbReference type="Gene3D" id="3.40.1710.10">
    <property type="entry name" value="abc type-2 transporter like domain"/>
    <property type="match status" value="1"/>
</dbReference>
<dbReference type="InterPro" id="IPR051328">
    <property type="entry name" value="T7SS_ABC-Transporter"/>
</dbReference>
<keyword evidence="5 7" id="KW-1133">Transmembrane helix</keyword>
<evidence type="ECO:0000256" key="2">
    <source>
        <dbReference type="ARBA" id="ARBA00007783"/>
    </source>
</evidence>
<feature type="transmembrane region" description="Helical" evidence="7">
    <location>
        <begin position="403"/>
        <end position="428"/>
    </location>
</feature>
<dbReference type="InterPro" id="IPR022703">
    <property type="entry name" value="DUF3533"/>
</dbReference>
<dbReference type="EMBL" id="BAAAZY010000009">
    <property type="protein sequence ID" value="GAA4053707.1"/>
    <property type="molecule type" value="Genomic_DNA"/>
</dbReference>
<keyword evidence="3" id="KW-1003">Cell membrane</keyword>
<gene>
    <name evidence="9" type="ORF">GCM10022233_26320</name>
</gene>
<evidence type="ECO:0000256" key="7">
    <source>
        <dbReference type="SAM" id="Phobius"/>
    </source>
</evidence>
<organism evidence="9 10">
    <name type="scientific">Streptomyces shaanxiensis</name>
    <dbReference type="NCBI Taxonomy" id="653357"/>
    <lineage>
        <taxon>Bacteria</taxon>
        <taxon>Bacillati</taxon>
        <taxon>Actinomycetota</taxon>
        <taxon>Actinomycetes</taxon>
        <taxon>Kitasatosporales</taxon>
        <taxon>Streptomycetaceae</taxon>
        <taxon>Streptomyces</taxon>
    </lineage>
</organism>
<sequence>MVTQRDVHTMTNDNEPAGSRLGPRLWLTPAVIVTVVMAALAALYLGSTVNSSKELNGFPVAVVNADTGATSPSGQHIDVGEQISDGLRKGVDDDKFDLRFVSLAAAKEDMGKGKLYGAIVLPSDLSKELVALTASAATGGAAQQPAVTVYTNPLANTSSVSVVNSFASQALAEANQTVGKQLLATATQAGDKAASGSQSVTGTARIVLSEPMPVHVTPFKAVPDGTGGGLSAFYYALLLALAGFTGSLIATSLVDSQLGFTPSEIGPLYRMESHSGRSRLATLVLKWGIMAGIAVLVSSVYLGIADWIGMPLDHPGELWLFSVLSISAVAVVAQAILALLGGLGMVVNLFLFIVLSIPSSGGTTPLEAMPPFVRFLSSFEPMHQIYLGTRSILYFGATWDSGLARAVLTSVIALVLGLLVGALGTRAYDLKGLTRKHSAPAVAGQ</sequence>
<evidence type="ECO:0000256" key="1">
    <source>
        <dbReference type="ARBA" id="ARBA00004651"/>
    </source>
</evidence>
<keyword evidence="4 7" id="KW-0812">Transmembrane</keyword>
<comment type="similarity">
    <text evidence="2">Belongs to the ABC-2 integral membrane protein family.</text>
</comment>
<feature type="transmembrane region" description="Helical" evidence="7">
    <location>
        <begin position="232"/>
        <end position="254"/>
    </location>
</feature>
<keyword evidence="6 7" id="KW-0472">Membrane</keyword>
<evidence type="ECO:0000256" key="3">
    <source>
        <dbReference type="ARBA" id="ARBA00022475"/>
    </source>
</evidence>
<comment type="subcellular location">
    <subcellularLocation>
        <location evidence="1">Cell membrane</location>
        <topology evidence="1">Multi-pass membrane protein</topology>
    </subcellularLocation>
</comment>
<comment type="caution">
    <text evidence="9">The sequence shown here is derived from an EMBL/GenBank/DDBJ whole genome shotgun (WGS) entry which is preliminary data.</text>
</comment>
<feature type="transmembrane region" description="Helical" evidence="7">
    <location>
        <begin position="287"/>
        <end position="308"/>
    </location>
</feature>
<evidence type="ECO:0000259" key="8">
    <source>
        <dbReference type="Pfam" id="PF12051"/>
    </source>
</evidence>
<evidence type="ECO:0000313" key="9">
    <source>
        <dbReference type="EMBL" id="GAA4053707.1"/>
    </source>
</evidence>
<keyword evidence="10" id="KW-1185">Reference proteome</keyword>
<dbReference type="PANTHER" id="PTHR43077">
    <property type="entry name" value="TRANSPORT PERMEASE YVFS-RELATED"/>
    <property type="match status" value="1"/>
</dbReference>
<feature type="domain" description="DUF3533" evidence="8">
    <location>
        <begin position="31"/>
        <end position="410"/>
    </location>
</feature>
<evidence type="ECO:0000313" key="10">
    <source>
        <dbReference type="Proteomes" id="UP001499984"/>
    </source>
</evidence>